<evidence type="ECO:0000313" key="2">
    <source>
        <dbReference type="Proteomes" id="UP000286415"/>
    </source>
</evidence>
<keyword evidence="2" id="KW-1185">Reference proteome</keyword>
<organism evidence="1 2">
    <name type="scientific">Clonorchis sinensis</name>
    <name type="common">Chinese liver fluke</name>
    <dbReference type="NCBI Taxonomy" id="79923"/>
    <lineage>
        <taxon>Eukaryota</taxon>
        <taxon>Metazoa</taxon>
        <taxon>Spiralia</taxon>
        <taxon>Lophotrochozoa</taxon>
        <taxon>Platyhelminthes</taxon>
        <taxon>Trematoda</taxon>
        <taxon>Digenea</taxon>
        <taxon>Opisthorchiida</taxon>
        <taxon>Opisthorchiata</taxon>
        <taxon>Opisthorchiidae</taxon>
        <taxon>Clonorchis</taxon>
    </lineage>
</organism>
<sequence length="193" mass="22075">MLTSEYKHSIRRTHKPCQNTDLRIAYDQNAFVVHCGVPIVHLHLLEHVIMSSQMSTLMATLRSLPLGCKPHFDADSGRPKRHAQLHARGYCQVPVSKQKDNYSPQSKHSVRNFDPKAALIYLTSRKSEKKFPTVNLVHTFGNELLSLNSNLQALKCDQVVIFKRGQFYKPDKFSRDMSDAYMNLKSGFDTLTQ</sequence>
<evidence type="ECO:0000313" key="1">
    <source>
        <dbReference type="EMBL" id="KAG5453147.1"/>
    </source>
</evidence>
<dbReference type="EMBL" id="NIRI02000013">
    <property type="protein sequence ID" value="KAG5453147.1"/>
    <property type="molecule type" value="Genomic_DNA"/>
</dbReference>
<protein>
    <submittedName>
        <fullName evidence="1">Uncharacterized protein</fullName>
    </submittedName>
</protein>
<comment type="caution">
    <text evidence="1">The sequence shown here is derived from an EMBL/GenBank/DDBJ whole genome shotgun (WGS) entry which is preliminary data.</text>
</comment>
<reference evidence="1 2" key="1">
    <citation type="journal article" date="2018" name="Biotechnol. Adv.">
        <title>Improved genomic resources and new bioinformatic workflow for the carcinogenic parasite Clonorchis sinensis: Biotechnological implications.</title>
        <authorList>
            <person name="Wang D."/>
            <person name="Korhonen P.K."/>
            <person name="Gasser R.B."/>
            <person name="Young N.D."/>
        </authorList>
    </citation>
    <scope>NUCLEOTIDE SEQUENCE [LARGE SCALE GENOMIC DNA]</scope>
    <source>
        <strain evidence="1">Cs-k2</strain>
    </source>
</reference>
<dbReference type="InParanoid" id="A0A419Q5X0"/>
<name>A0A419Q5X0_CLOSI</name>
<reference evidence="1 2" key="2">
    <citation type="journal article" date="2021" name="Genomics">
        <title>High-quality reference genome for Clonorchis sinensis.</title>
        <authorList>
            <person name="Young N.D."/>
            <person name="Stroehlein A.J."/>
            <person name="Kinkar L."/>
            <person name="Wang T."/>
            <person name="Sohn W.M."/>
            <person name="Chang B.C.H."/>
            <person name="Kaur P."/>
            <person name="Weisz D."/>
            <person name="Dudchenko O."/>
            <person name="Aiden E.L."/>
            <person name="Korhonen P.K."/>
            <person name="Gasser R.B."/>
        </authorList>
    </citation>
    <scope>NUCLEOTIDE SEQUENCE [LARGE SCALE GENOMIC DNA]</scope>
    <source>
        <strain evidence="1">Cs-k2</strain>
    </source>
</reference>
<accession>A0A419Q5X0</accession>
<gene>
    <name evidence="1" type="ORF">CSKR_106976</name>
</gene>
<proteinExistence type="predicted"/>
<dbReference type="Proteomes" id="UP000286415">
    <property type="component" value="Unassembled WGS sequence"/>
</dbReference>
<dbReference type="AlphaFoldDB" id="A0A419Q5X0"/>